<comment type="caution">
    <text evidence="1">The sequence shown here is derived from an EMBL/GenBank/DDBJ whole genome shotgun (WGS) entry which is preliminary data.</text>
</comment>
<proteinExistence type="predicted"/>
<gene>
    <name evidence="1" type="ORF">AVEN_100528_1</name>
</gene>
<organism evidence="1 2">
    <name type="scientific">Araneus ventricosus</name>
    <name type="common">Orbweaver spider</name>
    <name type="synonym">Epeira ventricosa</name>
    <dbReference type="NCBI Taxonomy" id="182803"/>
    <lineage>
        <taxon>Eukaryota</taxon>
        <taxon>Metazoa</taxon>
        <taxon>Ecdysozoa</taxon>
        <taxon>Arthropoda</taxon>
        <taxon>Chelicerata</taxon>
        <taxon>Arachnida</taxon>
        <taxon>Araneae</taxon>
        <taxon>Araneomorphae</taxon>
        <taxon>Entelegynae</taxon>
        <taxon>Araneoidea</taxon>
        <taxon>Araneidae</taxon>
        <taxon>Araneus</taxon>
    </lineage>
</organism>
<evidence type="ECO:0000313" key="1">
    <source>
        <dbReference type="EMBL" id="GBM94319.1"/>
    </source>
</evidence>
<dbReference type="Proteomes" id="UP000499080">
    <property type="component" value="Unassembled WGS sequence"/>
</dbReference>
<sequence length="103" mass="12249">MKKKNVRIIAHVADLVKVMIILKMKKKNYSFTNNNNSKIVLNSVVEKHHLVYGLIHVVFQDCIFRKINLKNKRIFSFNSKYKNINQRNSDKEKQDETTWPETT</sequence>
<protein>
    <submittedName>
        <fullName evidence="1">Uncharacterized protein</fullName>
    </submittedName>
</protein>
<reference evidence="1 2" key="1">
    <citation type="journal article" date="2019" name="Sci. Rep.">
        <title>Orb-weaving spider Araneus ventricosus genome elucidates the spidroin gene catalogue.</title>
        <authorList>
            <person name="Kono N."/>
            <person name="Nakamura H."/>
            <person name="Ohtoshi R."/>
            <person name="Moran D.A.P."/>
            <person name="Shinohara A."/>
            <person name="Yoshida Y."/>
            <person name="Fujiwara M."/>
            <person name="Mori M."/>
            <person name="Tomita M."/>
            <person name="Arakawa K."/>
        </authorList>
    </citation>
    <scope>NUCLEOTIDE SEQUENCE [LARGE SCALE GENOMIC DNA]</scope>
</reference>
<evidence type="ECO:0000313" key="2">
    <source>
        <dbReference type="Proteomes" id="UP000499080"/>
    </source>
</evidence>
<name>A0A4Y2JXQ4_ARAVE</name>
<dbReference type="AlphaFoldDB" id="A0A4Y2JXQ4"/>
<dbReference type="EMBL" id="BGPR01003958">
    <property type="protein sequence ID" value="GBM94319.1"/>
    <property type="molecule type" value="Genomic_DNA"/>
</dbReference>
<accession>A0A4Y2JXQ4</accession>
<keyword evidence="2" id="KW-1185">Reference proteome</keyword>